<dbReference type="InterPro" id="IPR013653">
    <property type="entry name" value="GCN5-like_dom"/>
</dbReference>
<name>A0A0E9N0N0_9BACT</name>
<evidence type="ECO:0000313" key="3">
    <source>
        <dbReference type="Proteomes" id="UP000033121"/>
    </source>
</evidence>
<protein>
    <recommendedName>
        <fullName evidence="1">N-acetyltransferase domain-containing protein</fullName>
    </recommendedName>
</protein>
<evidence type="ECO:0000259" key="1">
    <source>
        <dbReference type="PROSITE" id="PS51186"/>
    </source>
</evidence>
<gene>
    <name evidence="2" type="ORF">FPE01S_02_04890</name>
</gene>
<dbReference type="OrthoDB" id="652614at2"/>
<dbReference type="RefSeq" id="WP_046369269.1">
    <property type="nucleotide sequence ID" value="NZ_BBWV01000002.1"/>
</dbReference>
<dbReference type="AlphaFoldDB" id="A0A0E9N0N0"/>
<dbReference type="Pfam" id="PF08445">
    <property type="entry name" value="FR47"/>
    <property type="match status" value="1"/>
</dbReference>
<organism evidence="2 3">
    <name type="scientific">Flavihumibacter petaseus NBRC 106054</name>
    <dbReference type="NCBI Taxonomy" id="1220578"/>
    <lineage>
        <taxon>Bacteria</taxon>
        <taxon>Pseudomonadati</taxon>
        <taxon>Bacteroidota</taxon>
        <taxon>Chitinophagia</taxon>
        <taxon>Chitinophagales</taxon>
        <taxon>Chitinophagaceae</taxon>
        <taxon>Flavihumibacter</taxon>
    </lineage>
</organism>
<dbReference type="STRING" id="1220578.FPE01S_02_04890"/>
<evidence type="ECO:0000313" key="2">
    <source>
        <dbReference type="EMBL" id="GAO43384.1"/>
    </source>
</evidence>
<dbReference type="Proteomes" id="UP000033121">
    <property type="component" value="Unassembled WGS sequence"/>
</dbReference>
<dbReference type="EMBL" id="BBWV01000002">
    <property type="protein sequence ID" value="GAO43384.1"/>
    <property type="molecule type" value="Genomic_DNA"/>
</dbReference>
<keyword evidence="3" id="KW-1185">Reference proteome</keyword>
<reference evidence="2 3" key="1">
    <citation type="submission" date="2015-04" db="EMBL/GenBank/DDBJ databases">
        <title>Whole genome shotgun sequence of Flavihumibacter petaseus NBRC 106054.</title>
        <authorList>
            <person name="Miyazawa S."/>
            <person name="Hosoyama A."/>
            <person name="Hashimoto M."/>
            <person name="Noguchi M."/>
            <person name="Tsuchikane K."/>
            <person name="Ohji S."/>
            <person name="Yamazoe A."/>
            <person name="Ichikawa N."/>
            <person name="Kimura A."/>
            <person name="Fujita N."/>
        </authorList>
    </citation>
    <scope>NUCLEOTIDE SEQUENCE [LARGE SCALE GENOMIC DNA]</scope>
    <source>
        <strain evidence="2 3">NBRC 106054</strain>
    </source>
</reference>
<dbReference type="SUPFAM" id="SSF55729">
    <property type="entry name" value="Acyl-CoA N-acyltransferases (Nat)"/>
    <property type="match status" value="1"/>
</dbReference>
<dbReference type="GO" id="GO:0016747">
    <property type="term" value="F:acyltransferase activity, transferring groups other than amino-acyl groups"/>
    <property type="evidence" value="ECO:0007669"/>
    <property type="project" value="InterPro"/>
</dbReference>
<proteinExistence type="predicted"/>
<sequence length="253" mass="29088">MVKAVKKTSLSEILRFRQLFLHEANMQFVFNKCHDYGWADEYACWLGKTIIGYGAVWGQDRREDRDAIFEFYLINTYRELAPLYFPLFIRATAATHIEWQTNDPLLHPLAINYVPDAVTEAILFEDHRSTDLPDTGLTCNRLPQEAGDRSDEWKFELLHEGLIVATGGVLFNYNFPYGDLYMEVPEAHRRKGYGSYLIQEIKRQVYLHGRVPAARCNPDNTASRKTLEKAGFRTCGERKKGLLTISGKAENVS</sequence>
<dbReference type="InterPro" id="IPR000182">
    <property type="entry name" value="GNAT_dom"/>
</dbReference>
<accession>A0A0E9N0N0</accession>
<dbReference type="Gene3D" id="3.40.630.30">
    <property type="match status" value="1"/>
</dbReference>
<dbReference type="PROSITE" id="PS51186">
    <property type="entry name" value="GNAT"/>
    <property type="match status" value="1"/>
</dbReference>
<feature type="domain" description="N-acetyltransferase" evidence="1">
    <location>
        <begin position="109"/>
        <end position="253"/>
    </location>
</feature>
<comment type="caution">
    <text evidence="2">The sequence shown here is derived from an EMBL/GenBank/DDBJ whole genome shotgun (WGS) entry which is preliminary data.</text>
</comment>
<dbReference type="InterPro" id="IPR016181">
    <property type="entry name" value="Acyl_CoA_acyltransferase"/>
</dbReference>